<dbReference type="Pfam" id="PF00018">
    <property type="entry name" value="SH3_1"/>
    <property type="match status" value="1"/>
</dbReference>
<dbReference type="SUPFAM" id="SSF50044">
    <property type="entry name" value="SH3-domain"/>
    <property type="match status" value="1"/>
</dbReference>
<dbReference type="EMBL" id="JABFCT010000009">
    <property type="protein sequence ID" value="KAF5872983.1"/>
    <property type="molecule type" value="Genomic_DNA"/>
</dbReference>
<feature type="region of interest" description="Disordered" evidence="3">
    <location>
        <begin position="1"/>
        <end position="66"/>
    </location>
</feature>
<protein>
    <submittedName>
        <fullName evidence="5">Putative sh3 domain-containing protein</fullName>
    </submittedName>
</protein>
<evidence type="ECO:0000313" key="6">
    <source>
        <dbReference type="Proteomes" id="UP000531561"/>
    </source>
</evidence>
<evidence type="ECO:0000313" key="5">
    <source>
        <dbReference type="EMBL" id="KAF5872983.1"/>
    </source>
</evidence>
<dbReference type="Gene3D" id="3.40.50.1820">
    <property type="entry name" value="alpha/beta hydrolase"/>
    <property type="match status" value="1"/>
</dbReference>
<dbReference type="InterPro" id="IPR036028">
    <property type="entry name" value="SH3-like_dom_sf"/>
</dbReference>
<feature type="compositionally biased region" description="Basic and acidic residues" evidence="3">
    <location>
        <begin position="602"/>
        <end position="614"/>
    </location>
</feature>
<dbReference type="InterPro" id="IPR002925">
    <property type="entry name" value="Dienelactn_hydro"/>
</dbReference>
<dbReference type="RefSeq" id="XP_037191929.1">
    <property type="nucleotide sequence ID" value="XM_037338623.1"/>
</dbReference>
<accession>A0A8H6ASX5</accession>
<proteinExistence type="predicted"/>
<gene>
    <name evidence="5" type="ORF">Bfra_008260</name>
</gene>
<dbReference type="AlphaFoldDB" id="A0A8H6ASX5"/>
<dbReference type="SUPFAM" id="SSF53474">
    <property type="entry name" value="alpha/beta-Hydrolases"/>
    <property type="match status" value="1"/>
</dbReference>
<keyword evidence="6" id="KW-1185">Reference proteome</keyword>
<comment type="caution">
    <text evidence="5">The sequence shown here is derived from an EMBL/GenBank/DDBJ whole genome shotgun (WGS) entry which is preliminary data.</text>
</comment>
<feature type="region of interest" description="Disordered" evidence="3">
    <location>
        <begin position="552"/>
        <end position="614"/>
    </location>
</feature>
<evidence type="ECO:0000256" key="3">
    <source>
        <dbReference type="SAM" id="MobiDB-lite"/>
    </source>
</evidence>
<dbReference type="SMART" id="SM00326">
    <property type="entry name" value="SH3"/>
    <property type="match status" value="1"/>
</dbReference>
<dbReference type="PANTHER" id="PTHR47668">
    <property type="entry name" value="DIENELACTONE HYDROLASE FAMILY PROTEIN (AFU_ORTHOLOGUE AFUA_6G01940)"/>
    <property type="match status" value="1"/>
</dbReference>
<feature type="compositionally biased region" description="Pro residues" evidence="3">
    <location>
        <begin position="472"/>
        <end position="494"/>
    </location>
</feature>
<reference evidence="5 6" key="1">
    <citation type="journal article" date="2020" name="Phytopathology">
        <title>A high-quality genome resource of Botrytis fragariae, a new and rapidly spreading fungal pathogen causing strawberry gray mold in the U.S.A.</title>
        <authorList>
            <person name="Wu Y."/>
            <person name="Saski C.A."/>
            <person name="Schnabel G."/>
            <person name="Xiao S."/>
            <person name="Hu M."/>
        </authorList>
    </citation>
    <scope>NUCLEOTIDE SEQUENCE [LARGE SCALE GENOMIC DNA]</scope>
    <source>
        <strain evidence="5 6">BVB16</strain>
    </source>
</reference>
<feature type="compositionally biased region" description="Basic and acidic residues" evidence="3">
    <location>
        <begin position="35"/>
        <end position="46"/>
    </location>
</feature>
<dbReference type="PROSITE" id="PS50002">
    <property type="entry name" value="SH3"/>
    <property type="match status" value="1"/>
</dbReference>
<evidence type="ECO:0000259" key="4">
    <source>
        <dbReference type="PROSITE" id="PS50002"/>
    </source>
</evidence>
<dbReference type="InterPro" id="IPR001452">
    <property type="entry name" value="SH3_domain"/>
</dbReference>
<keyword evidence="1 2" id="KW-0728">SH3 domain</keyword>
<dbReference type="Gene3D" id="2.30.30.40">
    <property type="entry name" value="SH3 Domains"/>
    <property type="match status" value="1"/>
</dbReference>
<evidence type="ECO:0000256" key="2">
    <source>
        <dbReference type="PROSITE-ProRule" id="PRU00192"/>
    </source>
</evidence>
<feature type="region of interest" description="Disordered" evidence="3">
    <location>
        <begin position="466"/>
        <end position="495"/>
    </location>
</feature>
<dbReference type="InterPro" id="IPR029058">
    <property type="entry name" value="AB_hydrolase_fold"/>
</dbReference>
<feature type="region of interest" description="Disordered" evidence="3">
    <location>
        <begin position="115"/>
        <end position="148"/>
    </location>
</feature>
<dbReference type="Pfam" id="PF01738">
    <property type="entry name" value="DLH"/>
    <property type="match status" value="1"/>
</dbReference>
<dbReference type="Proteomes" id="UP000531561">
    <property type="component" value="Unassembled WGS sequence"/>
</dbReference>
<dbReference type="GO" id="GO:0016787">
    <property type="term" value="F:hydrolase activity"/>
    <property type="evidence" value="ECO:0007669"/>
    <property type="project" value="InterPro"/>
</dbReference>
<name>A0A8H6ASX5_9HELO</name>
<dbReference type="OrthoDB" id="6250593at2759"/>
<organism evidence="5 6">
    <name type="scientific">Botrytis fragariae</name>
    <dbReference type="NCBI Taxonomy" id="1964551"/>
    <lineage>
        <taxon>Eukaryota</taxon>
        <taxon>Fungi</taxon>
        <taxon>Dikarya</taxon>
        <taxon>Ascomycota</taxon>
        <taxon>Pezizomycotina</taxon>
        <taxon>Leotiomycetes</taxon>
        <taxon>Helotiales</taxon>
        <taxon>Sclerotiniaceae</taxon>
        <taxon>Botrytis</taxon>
    </lineage>
</organism>
<feature type="domain" description="SH3" evidence="4">
    <location>
        <begin position="495"/>
        <end position="554"/>
    </location>
</feature>
<dbReference type="GeneID" id="59262315"/>
<evidence type="ECO:0000256" key="1">
    <source>
        <dbReference type="ARBA" id="ARBA00022443"/>
    </source>
</evidence>
<dbReference type="PANTHER" id="PTHR47668:SF1">
    <property type="entry name" value="DIENELACTONE HYDROLASE DOMAIN-CONTAINING PROTEIN-RELATED"/>
    <property type="match status" value="1"/>
</dbReference>
<sequence length="948" mass="104137">MVSPVISSSEPAKENKLTRAWKRVSGESQATDSKFSGEKISSDLRRTSTVNSKGMKPPLEPHKRRASVQLEPTTKKMDTVGEEAAGELGGFGGLGINFYDHLGNKIAPQAIVPPEIPRSQSPQIPRTLSPRAPGTQKPISPLPKDPPVVAQSPLVIRESFTRNFSFPENPDPEAIVDSDAFLGSLLERTLREQSEALCPSPTGSRKSSIRLITPKSSRQVSAAKPITTSGPFGMRNYTAPMNITSSSELTYTPTRGPKLGITTSLPHSRILSLRTPSVTESEVVDYFNSGAISKENSGFSPEALINETPFPLNSKIYRIPSSPTIAKRSSRNKPSKPQRGELYFFEHERQKIEQLVAQSKNRNCTEHQNCTDCIEKEYAYYENKIMSTSMPPERRQQIMKANRSIRNIKNELENLLEDELITYEVYELMVSKLPSENTLNSTSSPAPRANAAAPAPVAPVAAFSQLNVNNDNPPPSYQSTPNLPPRGPTQPPARPEVGRATALYRYTEPEDCNFDVGDIIIIYEYMNDDWWMGKNEKTGREGVFPSNYVQKHQNQSPQGAYYGNEKATYNPYGSQQQGTVPPGPSNPYNSSVPPMAVAEQPTEEKSSKGGEMGKKFGKKLGNAAIFGAGATIGGNIKLVDVTVAVAPHCIEVLVFINIPPVHAFNPPRSSSLHRPTIPKDALSHQNPSAPNTTTMQAQHGHSAACCNIPPIVSKGYEQKGKYETIGGLKTYVTGPADATKAIFLIYDIFGYYPQTIQGADILANADEHNKYLVFMPDLFEGNPADISWYPPDNEEKQQKLGNFFQTTGAPPKAAGRVPDLVKAMGEKYSSIEKWAVLGFCWGGKIVSLTTSASSNPFVVAAECHPAMVDSKDASNIKIPTILLASKDEDAEEVKKFEANLTGEKHVETFKDQIHGWMAARSDLEDERVKSEYERGYKTLIEFFGKHLK</sequence>
<dbReference type="CDD" id="cd00174">
    <property type="entry name" value="SH3"/>
    <property type="match status" value="1"/>
</dbReference>
<feature type="compositionally biased region" description="Polar residues" evidence="3">
    <location>
        <begin position="1"/>
        <end position="10"/>
    </location>
</feature>